<dbReference type="PROSITE" id="PS51635">
    <property type="entry name" value="PNPLA"/>
    <property type="match status" value="1"/>
</dbReference>
<gene>
    <name evidence="6" type="ORF">MPPM_5245</name>
</gene>
<dbReference type="InterPro" id="IPR002641">
    <property type="entry name" value="PNPLA_dom"/>
</dbReference>
<feature type="short sequence motif" description="DGA/G" evidence="4">
    <location>
        <begin position="206"/>
        <end position="208"/>
    </location>
</feature>
<reference evidence="6 7" key="1">
    <citation type="journal article" date="2016" name="Genome Announc.">
        <title>Complete Genome Sequence of Methylobacterium populi P-1M, Isolated from Pink-Pigmented Household Biofilm.</title>
        <authorList>
            <person name="Morohoshi T."/>
            <person name="Ikeda T."/>
        </authorList>
    </citation>
    <scope>NUCLEOTIDE SEQUENCE [LARGE SCALE GENOMIC DNA]</scope>
    <source>
        <strain evidence="6 7">P-1M</strain>
    </source>
</reference>
<feature type="domain" description="PNPLA" evidence="5">
    <location>
        <begin position="14"/>
        <end position="219"/>
    </location>
</feature>
<dbReference type="CDD" id="cd07209">
    <property type="entry name" value="Pat_hypo_Ecoli_Z1214_like"/>
    <property type="match status" value="1"/>
</dbReference>
<dbReference type="Pfam" id="PF12536">
    <property type="entry name" value="DUF3734"/>
    <property type="match status" value="1"/>
</dbReference>
<dbReference type="Proteomes" id="UP000218288">
    <property type="component" value="Chromosome"/>
</dbReference>
<dbReference type="AlphaFoldDB" id="A0A160PNX8"/>
<dbReference type="PANTHER" id="PTHR14226">
    <property type="entry name" value="NEUROPATHY TARGET ESTERASE/SWISS CHEESE D.MELANOGASTER"/>
    <property type="match status" value="1"/>
</dbReference>
<evidence type="ECO:0000256" key="4">
    <source>
        <dbReference type="PROSITE-ProRule" id="PRU01161"/>
    </source>
</evidence>
<proteinExistence type="predicted"/>
<dbReference type="GO" id="GO:0016787">
    <property type="term" value="F:hydrolase activity"/>
    <property type="evidence" value="ECO:0007669"/>
    <property type="project" value="UniProtKB-UniRule"/>
</dbReference>
<evidence type="ECO:0000313" key="7">
    <source>
        <dbReference type="Proteomes" id="UP000218288"/>
    </source>
</evidence>
<evidence type="ECO:0000256" key="2">
    <source>
        <dbReference type="ARBA" id="ARBA00022963"/>
    </source>
</evidence>
<dbReference type="RefSeq" id="WP_244573417.1">
    <property type="nucleotide sequence ID" value="NZ_AP014809.1"/>
</dbReference>
<sequence length="374" mass="41662">MNANLYPSGETSVLVLQGGGALGSYQAGVYEALAEGGLGIDWVAGISIGAINAALIAGNPPEHRVERLRSFWDQVTSGVSGSPWMPGDQARTAFNEFSANWAAAFGVPGFFTPRTPPAAFYPAGAREALSLYDTAALKGTLERLVDFDRLNHGPVRFSVGAVNVRTGNFVYFDNRREQIVPEHIMASGALPPGFPPVEIDGEFYWDGGLVSNTPLDYVLDTERQRDLMIFQVDLFAASGPMPRTLIEAAEREKDIRYSSRTRLNTDKNIEIRRAKLALRNLMQKLPPDLADDENVSFLRRLAHENFLTVVQLVHRRRSYEGNSKDYEFSRATMLEHWAAGRHDVRRSLRHRAWLERTHTDAGVAVFDLTRDARD</sequence>
<feature type="short sequence motif" description="GXGXXG" evidence="4">
    <location>
        <begin position="18"/>
        <end position="23"/>
    </location>
</feature>
<evidence type="ECO:0000313" key="6">
    <source>
        <dbReference type="EMBL" id="BAU93850.1"/>
    </source>
</evidence>
<accession>A0A160PNX8</accession>
<dbReference type="PANTHER" id="PTHR14226:SF57">
    <property type="entry name" value="BLR7027 PROTEIN"/>
    <property type="match status" value="1"/>
</dbReference>
<feature type="short sequence motif" description="GXSXG" evidence="4">
    <location>
        <begin position="45"/>
        <end position="49"/>
    </location>
</feature>
<dbReference type="InterPro" id="IPR050301">
    <property type="entry name" value="NTE"/>
</dbReference>
<dbReference type="EMBL" id="AP014809">
    <property type="protein sequence ID" value="BAU93850.1"/>
    <property type="molecule type" value="Genomic_DNA"/>
</dbReference>
<dbReference type="InterPro" id="IPR021095">
    <property type="entry name" value="DUF3734"/>
</dbReference>
<keyword evidence="1 4" id="KW-0378">Hydrolase</keyword>
<protein>
    <submittedName>
        <fullName evidence="6">Patatin</fullName>
    </submittedName>
</protein>
<evidence type="ECO:0000256" key="1">
    <source>
        <dbReference type="ARBA" id="ARBA00022801"/>
    </source>
</evidence>
<name>A0A160PNX8_9HYPH</name>
<dbReference type="SUPFAM" id="SSF52151">
    <property type="entry name" value="FabD/lysophospholipase-like"/>
    <property type="match status" value="1"/>
</dbReference>
<feature type="active site" description="Nucleophile" evidence="4">
    <location>
        <position position="47"/>
    </location>
</feature>
<evidence type="ECO:0000256" key="3">
    <source>
        <dbReference type="ARBA" id="ARBA00023098"/>
    </source>
</evidence>
<dbReference type="Gene3D" id="3.40.1090.10">
    <property type="entry name" value="Cytosolic phospholipase A2 catalytic domain"/>
    <property type="match status" value="2"/>
</dbReference>
<dbReference type="InterPro" id="IPR016035">
    <property type="entry name" value="Acyl_Trfase/lysoPLipase"/>
</dbReference>
<keyword evidence="3 4" id="KW-0443">Lipid metabolism</keyword>
<evidence type="ECO:0000259" key="5">
    <source>
        <dbReference type="PROSITE" id="PS51635"/>
    </source>
</evidence>
<organism evidence="6 7">
    <name type="scientific">Methylorubrum populi</name>
    <dbReference type="NCBI Taxonomy" id="223967"/>
    <lineage>
        <taxon>Bacteria</taxon>
        <taxon>Pseudomonadati</taxon>
        <taxon>Pseudomonadota</taxon>
        <taxon>Alphaproteobacteria</taxon>
        <taxon>Hyphomicrobiales</taxon>
        <taxon>Methylobacteriaceae</taxon>
        <taxon>Methylorubrum</taxon>
    </lineage>
</organism>
<feature type="active site" description="Proton acceptor" evidence="4">
    <location>
        <position position="206"/>
    </location>
</feature>
<dbReference type="GO" id="GO:0016042">
    <property type="term" value="P:lipid catabolic process"/>
    <property type="evidence" value="ECO:0007669"/>
    <property type="project" value="UniProtKB-UniRule"/>
</dbReference>
<dbReference type="Pfam" id="PF01734">
    <property type="entry name" value="Patatin"/>
    <property type="match status" value="1"/>
</dbReference>
<keyword evidence="2 4" id="KW-0442">Lipid degradation</keyword>